<comment type="subcellular location">
    <subcellularLocation>
        <location evidence="1">Nucleus</location>
    </subcellularLocation>
</comment>
<evidence type="ECO:0000259" key="17">
    <source>
        <dbReference type="PROSITE" id="PS50134"/>
    </source>
</evidence>
<dbReference type="PROSITE" id="PS50134">
    <property type="entry name" value="ZF_TAZ"/>
    <property type="match status" value="2"/>
</dbReference>
<dbReference type="GO" id="GO:0004402">
    <property type="term" value="F:histone acetyltransferase activity"/>
    <property type="evidence" value="ECO:0007669"/>
    <property type="project" value="InterPro"/>
</dbReference>
<dbReference type="PANTHER" id="PTHR13808:SF1">
    <property type="entry name" value="HISTONE ACETYLTRANSFERASE"/>
    <property type="match status" value="1"/>
</dbReference>
<dbReference type="Proteomes" id="UP000659654">
    <property type="component" value="Unassembled WGS sequence"/>
</dbReference>
<keyword evidence="10" id="KW-0539">Nucleus</keyword>
<evidence type="ECO:0000256" key="9">
    <source>
        <dbReference type="ARBA" id="ARBA00023163"/>
    </source>
</evidence>
<protein>
    <recommendedName>
        <fullName evidence="2">histone acetyltransferase</fullName>
        <ecNumber evidence="2">2.3.1.48</ecNumber>
    </recommendedName>
</protein>
<dbReference type="InterPro" id="IPR013178">
    <property type="entry name" value="Histone_AcTrfase_Rtt109/CBP"/>
</dbReference>
<evidence type="ECO:0000256" key="12">
    <source>
        <dbReference type="PROSITE-ProRule" id="PRU00203"/>
    </source>
</evidence>
<dbReference type="PANTHER" id="PTHR13808">
    <property type="entry name" value="CBP/P300-RELATED"/>
    <property type="match status" value="1"/>
</dbReference>
<evidence type="ECO:0000256" key="1">
    <source>
        <dbReference type="ARBA" id="ARBA00004123"/>
    </source>
</evidence>
<accession>A0A7I8WGA6</accession>
<proteinExistence type="predicted"/>
<evidence type="ECO:0000256" key="2">
    <source>
        <dbReference type="ARBA" id="ARBA00013184"/>
    </source>
</evidence>
<dbReference type="GO" id="GO:0000123">
    <property type="term" value="C:histone acetyltransferase complex"/>
    <property type="evidence" value="ECO:0007669"/>
    <property type="project" value="TreeGrafter"/>
</dbReference>
<feature type="compositionally biased region" description="Basic residues" evidence="14">
    <location>
        <begin position="807"/>
        <end position="819"/>
    </location>
</feature>
<evidence type="ECO:0000256" key="5">
    <source>
        <dbReference type="ARBA" id="ARBA00022771"/>
    </source>
</evidence>
<dbReference type="Proteomes" id="UP000582659">
    <property type="component" value="Unassembled WGS sequence"/>
</dbReference>
<dbReference type="GO" id="GO:0005634">
    <property type="term" value="C:nucleus"/>
    <property type="evidence" value="ECO:0007669"/>
    <property type="project" value="UniProtKB-SubCell"/>
</dbReference>
<feature type="domain" description="TAZ-type" evidence="17">
    <location>
        <begin position="433"/>
        <end position="515"/>
    </location>
</feature>
<keyword evidence="15" id="KW-0812">Transmembrane</keyword>
<evidence type="ECO:0000256" key="4">
    <source>
        <dbReference type="ARBA" id="ARBA00022723"/>
    </source>
</evidence>
<sequence>MIVTVDVDFSVKDVPYQPVTISIVNINIHAVEERELEWCFSKQGHQWKDGIASILQKTGFIKRAMRYGYSTVMMVVNDLFLFDVTLPFLAIVVWDHHKKCPVPRVKGGMIKVFDRRLTEILFAEIATAPEPEILGSAPAPEPKVAARLPSELINFRRPTLFPAAFPTSPSQIFGWLRTEFSSETFDVHLIKLKSPKPTEPVSLADRILRSHHLLPKSRLAHFRAGAGRELSGRKPQSPVCTRSAPKRPVDTNALVPVVSLCKDQVFCKKKRLVRQVQHQKGGVAARLADTRLCHIRKDSTEDLEAIQAQQSPPGATEHQIFGAQCENRISAQCSRNSEFSKNSTKSSLQSSANHFSPFKTHPFTCATNSWATAISVASRTPNFLSYSSQFRRNSLGSESASSNTSISDCEEDEMAPNVDPIEDLQNYIQNPVDDQRNVGLQKQFASILHANKCMKQKQNNMCTLPICPQWKVVLMHYNQCSNGLHCTFEHCATSRVLLMHFESCQRAECSFCAPLRRPQIQPTNDLPATGRERRETVSSTHSFFVQSPNSSYEQGSYSYEGMSHASQAYFRRWGEWNETRVQTNNTTHYYTTTHMAITNVEDDGNSSQEDQSMEREVCQTERIQRELVVMLHVQKCAAMDMENLSQESEIMCAVPHCSKMKRTLIHVAMCRGEDCDFPECDVTRSIIDHWLTCRKDSCGVCAPVLKFMPALDGEEFDNDGRLVNLLYTASNRLEKLNNQEVLRQCQQSLEDAQPQLDCPSTSSGFITPSASNADLQSALKRHLEGSMSSDDSNQSSSNSSQESSRRGSLKKKVKHWDGP</sequence>
<dbReference type="GO" id="GO:0005667">
    <property type="term" value="C:transcription regulator complex"/>
    <property type="evidence" value="ECO:0007669"/>
    <property type="project" value="TreeGrafter"/>
</dbReference>
<dbReference type="AlphaFoldDB" id="A0A7I8WGA6"/>
<dbReference type="InterPro" id="IPR000197">
    <property type="entry name" value="Znf_TAZ"/>
</dbReference>
<evidence type="ECO:0000256" key="11">
    <source>
        <dbReference type="ARBA" id="ARBA00048017"/>
    </source>
</evidence>
<keyword evidence="9" id="KW-0804">Transcription</keyword>
<dbReference type="EMBL" id="CAJFDI010000003">
    <property type="protein sequence ID" value="CAD5222822.1"/>
    <property type="molecule type" value="Genomic_DNA"/>
</dbReference>
<dbReference type="GO" id="GO:0031490">
    <property type="term" value="F:chromatin DNA binding"/>
    <property type="evidence" value="ECO:0007669"/>
    <property type="project" value="TreeGrafter"/>
</dbReference>
<feature type="domain" description="C3H1-type" evidence="16">
    <location>
        <begin position="461"/>
        <end position="493"/>
    </location>
</feature>
<evidence type="ECO:0000256" key="6">
    <source>
        <dbReference type="ARBA" id="ARBA00022833"/>
    </source>
</evidence>
<keyword evidence="8" id="KW-0805">Transcription regulation</keyword>
<feature type="compositionally biased region" description="Low complexity" evidence="14">
    <location>
        <begin position="785"/>
        <end position="802"/>
    </location>
</feature>
<keyword evidence="19" id="KW-1185">Reference proteome</keyword>
<dbReference type="SUPFAM" id="SSF57933">
    <property type="entry name" value="TAZ domain"/>
    <property type="match status" value="2"/>
</dbReference>
<dbReference type="InterPro" id="IPR000571">
    <property type="entry name" value="Znf_CCCH"/>
</dbReference>
<keyword evidence="15" id="KW-1133">Transmembrane helix</keyword>
<evidence type="ECO:0000313" key="19">
    <source>
        <dbReference type="Proteomes" id="UP000659654"/>
    </source>
</evidence>
<feature type="zinc finger region" description="TAZ-type" evidence="12">
    <location>
        <begin position="616"/>
        <end position="704"/>
    </location>
</feature>
<dbReference type="Gene3D" id="1.20.1020.10">
    <property type="entry name" value="TAZ domain"/>
    <property type="match status" value="2"/>
</dbReference>
<keyword evidence="4 13" id="KW-0479">Metal-binding</keyword>
<gene>
    <name evidence="18" type="ORF">BXYJ_LOCUS7671</name>
</gene>
<name>A0A7I8WGA6_BURXY</name>
<keyword evidence="6 13" id="KW-0862">Zinc</keyword>
<evidence type="ECO:0000256" key="7">
    <source>
        <dbReference type="ARBA" id="ARBA00022853"/>
    </source>
</evidence>
<dbReference type="InterPro" id="IPR035898">
    <property type="entry name" value="TAZ_dom_sf"/>
</dbReference>
<organism evidence="18 19">
    <name type="scientific">Bursaphelenchus xylophilus</name>
    <name type="common">Pinewood nematode worm</name>
    <name type="synonym">Aphelenchoides xylophilus</name>
    <dbReference type="NCBI Taxonomy" id="6326"/>
    <lineage>
        <taxon>Eukaryota</taxon>
        <taxon>Metazoa</taxon>
        <taxon>Ecdysozoa</taxon>
        <taxon>Nematoda</taxon>
        <taxon>Chromadorea</taxon>
        <taxon>Rhabditida</taxon>
        <taxon>Tylenchina</taxon>
        <taxon>Tylenchomorpha</taxon>
        <taxon>Aphelenchoidea</taxon>
        <taxon>Aphelenchoididae</taxon>
        <taxon>Bursaphelenchus</taxon>
    </lineage>
</organism>
<evidence type="ECO:0000259" key="16">
    <source>
        <dbReference type="PROSITE" id="PS50103"/>
    </source>
</evidence>
<evidence type="ECO:0000256" key="8">
    <source>
        <dbReference type="ARBA" id="ARBA00023015"/>
    </source>
</evidence>
<dbReference type="GO" id="GO:0003713">
    <property type="term" value="F:transcription coactivator activity"/>
    <property type="evidence" value="ECO:0007669"/>
    <property type="project" value="TreeGrafter"/>
</dbReference>
<keyword evidence="7" id="KW-0156">Chromatin regulator</keyword>
<dbReference type="GO" id="GO:0045944">
    <property type="term" value="P:positive regulation of transcription by RNA polymerase II"/>
    <property type="evidence" value="ECO:0007669"/>
    <property type="project" value="TreeGrafter"/>
</dbReference>
<dbReference type="OrthoDB" id="5798862at2759"/>
<evidence type="ECO:0000313" key="18">
    <source>
        <dbReference type="EMBL" id="CAD5222822.1"/>
    </source>
</evidence>
<feature type="zinc finger region" description="C3H1-type" evidence="13">
    <location>
        <begin position="461"/>
        <end position="493"/>
    </location>
</feature>
<dbReference type="GO" id="GO:0008270">
    <property type="term" value="F:zinc ion binding"/>
    <property type="evidence" value="ECO:0007669"/>
    <property type="project" value="UniProtKB-KW"/>
</dbReference>
<evidence type="ECO:0000256" key="13">
    <source>
        <dbReference type="PROSITE-ProRule" id="PRU00723"/>
    </source>
</evidence>
<dbReference type="Pfam" id="PF02135">
    <property type="entry name" value="zf-TAZ"/>
    <property type="match status" value="2"/>
</dbReference>
<dbReference type="PROSITE" id="PS50103">
    <property type="entry name" value="ZF_C3H1"/>
    <property type="match status" value="1"/>
</dbReference>
<comment type="caution">
    <text evidence="18">The sequence shown here is derived from an EMBL/GenBank/DDBJ whole genome shotgun (WGS) entry which is preliminary data.</text>
</comment>
<feature type="region of interest" description="Disordered" evidence="14">
    <location>
        <begin position="776"/>
        <end position="819"/>
    </location>
</feature>
<evidence type="ECO:0000256" key="14">
    <source>
        <dbReference type="SAM" id="MobiDB-lite"/>
    </source>
</evidence>
<keyword evidence="3" id="KW-0808">Transferase</keyword>
<evidence type="ECO:0000256" key="15">
    <source>
        <dbReference type="SAM" id="Phobius"/>
    </source>
</evidence>
<dbReference type="SMR" id="A0A7I8WGA6"/>
<keyword evidence="5 13" id="KW-0863">Zinc-finger</keyword>
<evidence type="ECO:0000256" key="3">
    <source>
        <dbReference type="ARBA" id="ARBA00022679"/>
    </source>
</evidence>
<dbReference type="EMBL" id="CAJFCV020000003">
    <property type="protein sequence ID" value="CAG9111204.1"/>
    <property type="molecule type" value="Genomic_DNA"/>
</dbReference>
<dbReference type="EC" id="2.3.1.48" evidence="2"/>
<comment type="catalytic activity">
    <reaction evidence="11">
        <text>L-lysyl-[protein] + acetyl-CoA = N(6)-acetyl-L-lysyl-[protein] + CoA + H(+)</text>
        <dbReference type="Rhea" id="RHEA:45948"/>
        <dbReference type="Rhea" id="RHEA-COMP:9752"/>
        <dbReference type="Rhea" id="RHEA-COMP:10731"/>
        <dbReference type="ChEBI" id="CHEBI:15378"/>
        <dbReference type="ChEBI" id="CHEBI:29969"/>
        <dbReference type="ChEBI" id="CHEBI:57287"/>
        <dbReference type="ChEBI" id="CHEBI:57288"/>
        <dbReference type="ChEBI" id="CHEBI:61930"/>
        <dbReference type="EC" id="2.3.1.48"/>
    </reaction>
</comment>
<feature type="domain" description="TAZ-type" evidence="17">
    <location>
        <begin position="616"/>
        <end position="704"/>
    </location>
</feature>
<reference evidence="18" key="1">
    <citation type="submission" date="2020-09" db="EMBL/GenBank/DDBJ databases">
        <authorList>
            <person name="Kikuchi T."/>
        </authorList>
    </citation>
    <scope>NUCLEOTIDE SEQUENCE</scope>
    <source>
        <strain evidence="18">Ka4C1</strain>
    </source>
</reference>
<dbReference type="SMART" id="SM00551">
    <property type="entry name" value="ZnF_TAZ"/>
    <property type="match status" value="2"/>
</dbReference>
<evidence type="ECO:0000256" key="10">
    <source>
        <dbReference type="ARBA" id="ARBA00023242"/>
    </source>
</evidence>
<keyword evidence="15" id="KW-0472">Membrane</keyword>
<feature type="transmembrane region" description="Helical" evidence="15">
    <location>
        <begin position="72"/>
        <end position="94"/>
    </location>
</feature>
<feature type="zinc finger region" description="TAZ-type" evidence="12">
    <location>
        <begin position="433"/>
        <end position="515"/>
    </location>
</feature>